<organism evidence="1 2">
    <name type="scientific">Mycobacterium tuberculosis</name>
    <dbReference type="NCBI Taxonomy" id="1773"/>
    <lineage>
        <taxon>Bacteria</taxon>
        <taxon>Bacillati</taxon>
        <taxon>Actinomycetota</taxon>
        <taxon>Actinomycetes</taxon>
        <taxon>Mycobacteriales</taxon>
        <taxon>Mycobacteriaceae</taxon>
        <taxon>Mycobacterium</taxon>
        <taxon>Mycobacterium tuberculosis complex</taxon>
    </lineage>
</organism>
<accession>A0A655IZ42</accession>
<protein>
    <submittedName>
        <fullName evidence="1">Uncharacterized protein</fullName>
    </submittedName>
</protein>
<dbReference type="EMBL" id="CHKL01000214">
    <property type="protein sequence ID" value="COW28519.1"/>
    <property type="molecule type" value="Genomic_DNA"/>
</dbReference>
<evidence type="ECO:0000313" key="2">
    <source>
        <dbReference type="Proteomes" id="UP000048600"/>
    </source>
</evidence>
<dbReference type="AlphaFoldDB" id="A0A655IZ42"/>
<dbReference type="Proteomes" id="UP000048600">
    <property type="component" value="Unassembled WGS sequence"/>
</dbReference>
<sequence length="79" mass="8891">MTELGDKFLAALVGTIRDTRFDIADMRNWRPGWFPTMHSRCLSNLIHDRIWAHLVTLIASNPGTSIKVNRPGESGDSLI</sequence>
<proteinExistence type="predicted"/>
<evidence type="ECO:0000313" key="1">
    <source>
        <dbReference type="EMBL" id="COW28519.1"/>
    </source>
</evidence>
<reference evidence="1 2" key="1">
    <citation type="submission" date="2015-03" db="EMBL/GenBank/DDBJ databases">
        <authorList>
            <consortium name="Pathogen Informatics"/>
        </authorList>
    </citation>
    <scope>NUCLEOTIDE SEQUENCE [LARGE SCALE GENOMIC DNA]</scope>
    <source>
        <strain evidence="1 2">P00601463</strain>
    </source>
</reference>
<name>A0A655IZ42_MYCTX</name>
<gene>
    <name evidence="1" type="ORF">ERS007741_02070</name>
</gene>